<comment type="similarity">
    <text evidence="1">To endonucleases of group I introns of fungi and phage.</text>
</comment>
<dbReference type="RefSeq" id="YP_009741068.1">
    <property type="nucleotide sequence ID" value="NC_046566.1"/>
</dbReference>
<name>A0A6G6B0Y1_FUSPS</name>
<dbReference type="Pfam" id="PF07460">
    <property type="entry name" value="NUMOD3"/>
    <property type="match status" value="2"/>
</dbReference>
<keyword evidence="5" id="KW-0540">Nuclease</keyword>
<dbReference type="EMBL" id="MT036636">
    <property type="protein sequence ID" value="QID41717.1"/>
    <property type="molecule type" value="Genomic_DNA"/>
</dbReference>
<accession>A0A6G6B0Y1</accession>
<dbReference type="PROSITE" id="PS50164">
    <property type="entry name" value="GIY_YIG"/>
    <property type="match status" value="1"/>
</dbReference>
<gene>
    <name evidence="5" type="primary">iorf362</name>
</gene>
<keyword evidence="5" id="KW-0378">Hydrolase</keyword>
<evidence type="ECO:0000313" key="5">
    <source>
        <dbReference type="EMBL" id="QID41717.1"/>
    </source>
</evidence>
<dbReference type="EMBL" id="MT036638">
    <property type="protein sequence ID" value="QID41847.1"/>
    <property type="molecule type" value="Genomic_DNA"/>
</dbReference>
<keyword evidence="3" id="KW-0812">Transmembrane</keyword>
<protein>
    <submittedName>
        <fullName evidence="5">GIY-YIG endonuclease</fullName>
    </submittedName>
</protein>
<evidence type="ECO:0000256" key="1">
    <source>
        <dbReference type="ARBA" id="ARBA00010045"/>
    </source>
</evidence>
<dbReference type="GO" id="GO:0003677">
    <property type="term" value="F:DNA binding"/>
    <property type="evidence" value="ECO:0007669"/>
    <property type="project" value="InterPro"/>
</dbReference>
<dbReference type="CDD" id="cd10445">
    <property type="entry name" value="GIY-YIG_bI1_like"/>
    <property type="match status" value="1"/>
</dbReference>
<reference evidence="5" key="1">
    <citation type="submission" date="2020-02" db="EMBL/GenBank/DDBJ databases">
        <title>Diversity of selfish genetic elements in mitogenomes of closely related Fusaria and its implication for diagnostic purposes.</title>
        <authorList>
            <person name="Kulik T."/>
            <person name="Brankovics B."/>
            <person name="van Diepeningen A.D."/>
            <person name="Bilska K."/>
            <person name="Zelechowski M."/>
            <person name="Myszczynski K."/>
            <person name="Molcan T."/>
            <person name="Stakheev A."/>
            <person name="Stenglein S."/>
            <person name="Beyer M."/>
            <person name="Pasquali M."/>
            <person name="Sawicki J."/>
            <person name="Baturo-Ciesniewska A."/>
        </authorList>
    </citation>
    <scope>NUCLEOTIDE SEQUENCE</scope>
</reference>
<organism evidence="5">
    <name type="scientific">Fusarium pseudograminearum</name>
    <name type="common">Wheat and barley crown-rot fungus</name>
    <dbReference type="NCBI Taxonomy" id="101028"/>
    <lineage>
        <taxon>Eukaryota</taxon>
        <taxon>Fungi</taxon>
        <taxon>Dikarya</taxon>
        <taxon>Ascomycota</taxon>
        <taxon>Pezizomycotina</taxon>
        <taxon>Sordariomycetes</taxon>
        <taxon>Hypocreomycetidae</taxon>
        <taxon>Hypocreales</taxon>
        <taxon>Nectriaceae</taxon>
        <taxon>Fusarium</taxon>
    </lineage>
</organism>
<proteinExistence type="predicted"/>
<dbReference type="AlphaFoldDB" id="A0A6G6B0Y1"/>
<dbReference type="GeneID" id="44803813"/>
<feature type="transmembrane region" description="Helical" evidence="3">
    <location>
        <begin position="33"/>
        <end position="57"/>
    </location>
</feature>
<dbReference type="EMBL" id="MT036637">
    <property type="protein sequence ID" value="QID41782.1"/>
    <property type="molecule type" value="Genomic_DNA"/>
</dbReference>
<feature type="compositionally biased region" description="Low complexity" evidence="2">
    <location>
        <begin position="98"/>
        <end position="112"/>
    </location>
</feature>
<dbReference type="SUPFAM" id="SSF64496">
    <property type="entry name" value="DNA-binding domain of intron-encoded endonucleases"/>
    <property type="match status" value="1"/>
</dbReference>
<dbReference type="InterPro" id="IPR003611">
    <property type="entry name" value="NUMOD3"/>
</dbReference>
<evidence type="ECO:0000256" key="3">
    <source>
        <dbReference type="SAM" id="Phobius"/>
    </source>
</evidence>
<keyword evidence="5" id="KW-0496">Mitochondrion</keyword>
<feature type="region of interest" description="Disordered" evidence="2">
    <location>
        <begin position="66"/>
        <end position="117"/>
    </location>
</feature>
<dbReference type="SMART" id="SM00465">
    <property type="entry name" value="GIYc"/>
    <property type="match status" value="1"/>
</dbReference>
<keyword evidence="3" id="KW-0472">Membrane</keyword>
<dbReference type="NCBIfam" id="TIGR01453">
    <property type="entry name" value="grpIintron_endo"/>
    <property type="match status" value="1"/>
</dbReference>
<sequence length="362" mass="41484">MFNISCYYLVVSLHSEQLSCGGRKPRYTLGKKYWLQSVVLLYLFYMFSVLVFLSYLASSNKYSVGQDSQNMSDTSDTSISTQGDPSGPPKKDPENNKPNKSSENSKSSAKSPVYPNTPVKVYHDSSVSKSDIYKDFKGVSIIYMWFNKITGRVYIGSAVDGSKRLSTYFQPSILRKNSLIYQSILKYGHDNFSVIILEICGKTSTVTKEHILEREKFYLDWALKTYGLAILNMLNTPGSSMGYKHTEVDLLKMSEIKKGERNPMYNKIKSDAFIAQQIRDKSGENNPMFGKIKSEQTLTKLRKMVFVYDVTQNYKLLGVYPTVMCTRLFKLCNNTLRKRIDNKEIHNGKYFFTKDPYNSDEV</sequence>
<dbReference type="Gene3D" id="3.40.1440.10">
    <property type="entry name" value="GIY-YIG endonuclease"/>
    <property type="match status" value="1"/>
</dbReference>
<dbReference type="SUPFAM" id="SSF82771">
    <property type="entry name" value="GIY-YIG endonuclease"/>
    <property type="match status" value="1"/>
</dbReference>
<feature type="compositionally biased region" description="Polar residues" evidence="2">
    <location>
        <begin position="66"/>
        <end position="84"/>
    </location>
</feature>
<evidence type="ECO:0000256" key="2">
    <source>
        <dbReference type="SAM" id="MobiDB-lite"/>
    </source>
</evidence>
<feature type="domain" description="GIY-YIG" evidence="4">
    <location>
        <begin position="138"/>
        <end position="229"/>
    </location>
</feature>
<dbReference type="Pfam" id="PF01541">
    <property type="entry name" value="GIY-YIG"/>
    <property type="match status" value="1"/>
</dbReference>
<keyword evidence="5" id="KW-0255">Endonuclease</keyword>
<dbReference type="EMBL" id="MT036635">
    <property type="protein sequence ID" value="QID41652.1"/>
    <property type="molecule type" value="Genomic_DNA"/>
</dbReference>
<keyword evidence="3" id="KW-1133">Transmembrane helix</keyword>
<dbReference type="InterPro" id="IPR000305">
    <property type="entry name" value="GIY-YIG_endonuc"/>
</dbReference>
<dbReference type="InterPro" id="IPR006350">
    <property type="entry name" value="Intron_endoG1"/>
</dbReference>
<geneLocation type="mitochondrion" evidence="5"/>
<dbReference type="GO" id="GO:0004519">
    <property type="term" value="F:endonuclease activity"/>
    <property type="evidence" value="ECO:0007669"/>
    <property type="project" value="UniProtKB-KW"/>
</dbReference>
<evidence type="ECO:0000259" key="4">
    <source>
        <dbReference type="PROSITE" id="PS50164"/>
    </source>
</evidence>
<dbReference type="InterPro" id="IPR035901">
    <property type="entry name" value="GIY-YIG_endonuc_sf"/>
</dbReference>